<organism evidence="18 19">
    <name type="scientific">Propionicimonas paludicola</name>
    <dbReference type="NCBI Taxonomy" id="185243"/>
    <lineage>
        <taxon>Bacteria</taxon>
        <taxon>Bacillati</taxon>
        <taxon>Actinomycetota</taxon>
        <taxon>Actinomycetes</taxon>
        <taxon>Propionibacteriales</taxon>
        <taxon>Nocardioidaceae</taxon>
        <taxon>Propionicimonas</taxon>
    </lineage>
</organism>
<dbReference type="NCBIfam" id="NF002677">
    <property type="entry name" value="PRK02406.1"/>
    <property type="match status" value="1"/>
</dbReference>
<evidence type="ECO:0000256" key="16">
    <source>
        <dbReference type="HAMAP-Rule" id="MF_01113"/>
    </source>
</evidence>
<comment type="cofactor">
    <cofactor evidence="16">
        <name>Mg(2+)</name>
        <dbReference type="ChEBI" id="CHEBI:18420"/>
    </cofactor>
    <text evidence="16">Binds 2 magnesium ions per subunit.</text>
</comment>
<evidence type="ECO:0000256" key="13">
    <source>
        <dbReference type="ARBA" id="ARBA00023204"/>
    </source>
</evidence>
<dbReference type="GO" id="GO:0003887">
    <property type="term" value="F:DNA-directed DNA polymerase activity"/>
    <property type="evidence" value="ECO:0007669"/>
    <property type="project" value="UniProtKB-UniRule"/>
</dbReference>
<name>A0A2A9CRE6_9ACTN</name>
<feature type="active site" evidence="16">
    <location>
        <position position="109"/>
    </location>
</feature>
<reference evidence="18 19" key="1">
    <citation type="submission" date="2017-10" db="EMBL/GenBank/DDBJ databases">
        <title>Sequencing the genomes of 1000 actinobacteria strains.</title>
        <authorList>
            <person name="Klenk H.-P."/>
        </authorList>
    </citation>
    <scope>NUCLEOTIDE SEQUENCE [LARGE SCALE GENOMIC DNA]</scope>
    <source>
        <strain evidence="18 19">DSM 15597</strain>
    </source>
</reference>
<evidence type="ECO:0000256" key="15">
    <source>
        <dbReference type="ARBA" id="ARBA00049244"/>
    </source>
</evidence>
<evidence type="ECO:0000256" key="6">
    <source>
        <dbReference type="ARBA" id="ARBA00022695"/>
    </source>
</evidence>
<evidence type="ECO:0000256" key="3">
    <source>
        <dbReference type="ARBA" id="ARBA00022457"/>
    </source>
</evidence>
<dbReference type="Gene3D" id="3.30.1490.100">
    <property type="entry name" value="DNA polymerase, Y-family, little finger domain"/>
    <property type="match status" value="1"/>
</dbReference>
<dbReference type="PANTHER" id="PTHR11076:SF33">
    <property type="entry name" value="DNA POLYMERASE KAPPA"/>
    <property type="match status" value="1"/>
</dbReference>
<evidence type="ECO:0000259" key="17">
    <source>
        <dbReference type="PROSITE" id="PS50173"/>
    </source>
</evidence>
<evidence type="ECO:0000313" key="19">
    <source>
        <dbReference type="Proteomes" id="UP000226079"/>
    </source>
</evidence>
<feature type="domain" description="UmuC" evidence="17">
    <location>
        <begin position="11"/>
        <end position="189"/>
    </location>
</feature>
<keyword evidence="8 16" id="KW-0479">Metal-binding</keyword>
<dbReference type="EC" id="2.7.7.7" evidence="16"/>
<gene>
    <name evidence="16" type="primary">dinB</name>
    <name evidence="18" type="ORF">ATK74_1539</name>
</gene>
<accession>A0A2A9CRE6</accession>
<dbReference type="AlphaFoldDB" id="A0A2A9CRE6"/>
<comment type="function">
    <text evidence="14 16">Poorly processive, error-prone DNA polymerase involved in untargeted mutagenesis. Copies undamaged DNA at stalled replication forks, which arise in vivo from mismatched or misaligned primer ends. These misaligned primers can be extended by PolIV. Exhibits no 3'-5' exonuclease (proofreading) activity. May be involved in translesional synthesis, in conjunction with the beta clamp from PolIII.</text>
</comment>
<evidence type="ECO:0000256" key="2">
    <source>
        <dbReference type="ARBA" id="ARBA00010945"/>
    </source>
</evidence>
<proteinExistence type="inferred from homology"/>
<keyword evidence="7 16" id="KW-0235">DNA replication</keyword>
<comment type="subcellular location">
    <subcellularLocation>
        <location evidence="1 16">Cytoplasm</location>
    </subcellularLocation>
</comment>
<evidence type="ECO:0000313" key="18">
    <source>
        <dbReference type="EMBL" id="PFG16983.1"/>
    </source>
</evidence>
<dbReference type="PANTHER" id="PTHR11076">
    <property type="entry name" value="DNA REPAIR POLYMERASE UMUC / TRANSFERASE FAMILY MEMBER"/>
    <property type="match status" value="1"/>
</dbReference>
<keyword evidence="5 16" id="KW-0808">Transferase</keyword>
<keyword evidence="11 16" id="KW-0239">DNA-directed DNA polymerase</keyword>
<evidence type="ECO:0000256" key="5">
    <source>
        <dbReference type="ARBA" id="ARBA00022679"/>
    </source>
</evidence>
<dbReference type="GO" id="GO:0006281">
    <property type="term" value="P:DNA repair"/>
    <property type="evidence" value="ECO:0007669"/>
    <property type="project" value="UniProtKB-UniRule"/>
</dbReference>
<evidence type="ECO:0000256" key="4">
    <source>
        <dbReference type="ARBA" id="ARBA00022490"/>
    </source>
</evidence>
<dbReference type="Pfam" id="PF11799">
    <property type="entry name" value="IMS_C"/>
    <property type="match status" value="1"/>
</dbReference>
<evidence type="ECO:0000256" key="7">
    <source>
        <dbReference type="ARBA" id="ARBA00022705"/>
    </source>
</evidence>
<feature type="site" description="Substrate discrimination" evidence="16">
    <location>
        <position position="20"/>
    </location>
</feature>
<keyword evidence="4 16" id="KW-0963">Cytoplasm</keyword>
<dbReference type="Gene3D" id="3.40.1170.60">
    <property type="match status" value="1"/>
</dbReference>
<dbReference type="EMBL" id="PDJC01000001">
    <property type="protein sequence ID" value="PFG16983.1"/>
    <property type="molecule type" value="Genomic_DNA"/>
</dbReference>
<protein>
    <recommendedName>
        <fullName evidence="16">DNA polymerase IV</fullName>
        <shortName evidence="16">Pol IV</shortName>
        <ecNumber evidence="16">2.7.7.7</ecNumber>
    </recommendedName>
</protein>
<dbReference type="InterPro" id="IPR053848">
    <property type="entry name" value="IMS_HHH_1"/>
</dbReference>
<dbReference type="InterPro" id="IPR017961">
    <property type="entry name" value="DNA_pol_Y-fam_little_finger"/>
</dbReference>
<dbReference type="InterPro" id="IPR036775">
    <property type="entry name" value="DNA_pol_Y-fam_lit_finger_sf"/>
</dbReference>
<dbReference type="GO" id="GO:0000287">
    <property type="term" value="F:magnesium ion binding"/>
    <property type="evidence" value="ECO:0007669"/>
    <property type="project" value="UniProtKB-UniRule"/>
</dbReference>
<evidence type="ECO:0000256" key="11">
    <source>
        <dbReference type="ARBA" id="ARBA00022932"/>
    </source>
</evidence>
<dbReference type="InterPro" id="IPR022880">
    <property type="entry name" value="DNApol_IV"/>
</dbReference>
<keyword evidence="9 16" id="KW-0227">DNA damage</keyword>
<dbReference type="InterPro" id="IPR001126">
    <property type="entry name" value="UmuC"/>
</dbReference>
<dbReference type="GO" id="GO:0006261">
    <property type="term" value="P:DNA-templated DNA replication"/>
    <property type="evidence" value="ECO:0007669"/>
    <property type="project" value="UniProtKB-UniRule"/>
</dbReference>
<evidence type="ECO:0000256" key="14">
    <source>
        <dbReference type="ARBA" id="ARBA00025589"/>
    </source>
</evidence>
<keyword evidence="19" id="KW-1185">Reference proteome</keyword>
<evidence type="ECO:0000256" key="1">
    <source>
        <dbReference type="ARBA" id="ARBA00004496"/>
    </source>
</evidence>
<feature type="binding site" evidence="16">
    <location>
        <position position="108"/>
    </location>
    <ligand>
        <name>Mg(2+)</name>
        <dbReference type="ChEBI" id="CHEBI:18420"/>
    </ligand>
</feature>
<dbReference type="HAMAP" id="MF_01113">
    <property type="entry name" value="DNApol_IV"/>
    <property type="match status" value="1"/>
</dbReference>
<dbReference type="Pfam" id="PF21999">
    <property type="entry name" value="IMS_HHH_1"/>
    <property type="match status" value="1"/>
</dbReference>
<keyword evidence="10 16" id="KW-0460">Magnesium</keyword>
<dbReference type="SUPFAM" id="SSF56672">
    <property type="entry name" value="DNA/RNA polymerases"/>
    <property type="match status" value="1"/>
</dbReference>
<dbReference type="GO" id="GO:0042276">
    <property type="term" value="P:error-prone translesion synthesis"/>
    <property type="evidence" value="ECO:0007669"/>
    <property type="project" value="TreeGrafter"/>
</dbReference>
<sequence length="407" mass="43840">MTADEQPTAPILHVDMDAFYAAVAQRDRPELAEVPMWVGGAERGVVLSANYRARAFGVRGGMSVVAARRLCPQGVGVPGDFGSYTEASSEVREILQTFSAKVQMASIDEAYLELPSGPRAVPPAEVGARIRAIIFDELKLTCSVGIGPNRLVAKMAANAAKPDGLREVDADEVIGFLHPLPVEALVGVGESAATKLHRLGVVTIGDLAQLSAVDLRRAFGPHAGLSLRALAWGQSWSAEFHQPGTRGVGCQITGYRDLASVDELHAVLLRVVTKVASRMRAADVLGRRITVGLRYADFTSGSASATLAMPTDVSQELYLAARQVCTRLRGGRLGVRRVGLRVTELSDRSRVAVQPRLDEPDHGWADLDRAGDRLIERFGRGKVQRAVLTRRDGVVGSEIPDRSLDWR</sequence>
<dbReference type="CDD" id="cd03586">
    <property type="entry name" value="PolY_Pol_IV_kappa"/>
    <property type="match status" value="1"/>
</dbReference>
<dbReference type="InterPro" id="IPR043502">
    <property type="entry name" value="DNA/RNA_pol_sf"/>
</dbReference>
<keyword evidence="6 16" id="KW-0548">Nucleotidyltransferase</keyword>
<evidence type="ECO:0000256" key="10">
    <source>
        <dbReference type="ARBA" id="ARBA00022842"/>
    </source>
</evidence>
<dbReference type="InterPro" id="IPR043128">
    <property type="entry name" value="Rev_trsase/Diguanyl_cyclase"/>
</dbReference>
<comment type="similarity">
    <text evidence="2 16">Belongs to the DNA polymerase type-Y family.</text>
</comment>
<comment type="subunit">
    <text evidence="16">Monomer.</text>
</comment>
<evidence type="ECO:0000256" key="9">
    <source>
        <dbReference type="ARBA" id="ARBA00022763"/>
    </source>
</evidence>
<comment type="caution">
    <text evidence="18">The sequence shown here is derived from an EMBL/GenBank/DDBJ whole genome shotgun (WGS) entry which is preliminary data.</text>
</comment>
<keyword evidence="13 16" id="KW-0234">DNA repair</keyword>
<dbReference type="SUPFAM" id="SSF100879">
    <property type="entry name" value="Lesion bypass DNA polymerase (Y-family), little finger domain"/>
    <property type="match status" value="1"/>
</dbReference>
<dbReference type="Pfam" id="PF00817">
    <property type="entry name" value="IMS"/>
    <property type="match status" value="1"/>
</dbReference>
<evidence type="ECO:0000256" key="12">
    <source>
        <dbReference type="ARBA" id="ARBA00023125"/>
    </source>
</evidence>
<dbReference type="InterPro" id="IPR050116">
    <property type="entry name" value="DNA_polymerase-Y"/>
</dbReference>
<evidence type="ECO:0000256" key="8">
    <source>
        <dbReference type="ARBA" id="ARBA00022723"/>
    </source>
</evidence>
<comment type="catalytic activity">
    <reaction evidence="15 16">
        <text>DNA(n) + a 2'-deoxyribonucleoside 5'-triphosphate = DNA(n+1) + diphosphate</text>
        <dbReference type="Rhea" id="RHEA:22508"/>
        <dbReference type="Rhea" id="RHEA-COMP:17339"/>
        <dbReference type="Rhea" id="RHEA-COMP:17340"/>
        <dbReference type="ChEBI" id="CHEBI:33019"/>
        <dbReference type="ChEBI" id="CHEBI:61560"/>
        <dbReference type="ChEBI" id="CHEBI:173112"/>
        <dbReference type="EC" id="2.7.7.7"/>
    </reaction>
</comment>
<dbReference type="Gene3D" id="3.30.70.270">
    <property type="match status" value="1"/>
</dbReference>
<dbReference type="Gene3D" id="1.10.150.20">
    <property type="entry name" value="5' to 3' exonuclease, C-terminal subdomain"/>
    <property type="match status" value="1"/>
</dbReference>
<dbReference type="GO" id="GO:0003684">
    <property type="term" value="F:damaged DNA binding"/>
    <property type="evidence" value="ECO:0007669"/>
    <property type="project" value="InterPro"/>
</dbReference>
<dbReference type="GO" id="GO:0005829">
    <property type="term" value="C:cytosol"/>
    <property type="evidence" value="ECO:0007669"/>
    <property type="project" value="TreeGrafter"/>
</dbReference>
<dbReference type="Proteomes" id="UP000226079">
    <property type="component" value="Unassembled WGS sequence"/>
</dbReference>
<keyword evidence="12 16" id="KW-0238">DNA-binding</keyword>
<dbReference type="GO" id="GO:0009432">
    <property type="term" value="P:SOS response"/>
    <property type="evidence" value="ECO:0007669"/>
    <property type="project" value="TreeGrafter"/>
</dbReference>
<dbReference type="PROSITE" id="PS50173">
    <property type="entry name" value="UMUC"/>
    <property type="match status" value="1"/>
</dbReference>
<keyword evidence="3 16" id="KW-0515">Mutator protein</keyword>
<feature type="binding site" evidence="16">
    <location>
        <position position="15"/>
    </location>
    <ligand>
        <name>Mg(2+)</name>
        <dbReference type="ChEBI" id="CHEBI:18420"/>
    </ligand>
</feature>